<dbReference type="EMBL" id="JBAWTH010000033">
    <property type="protein sequence ID" value="KAL2284942.1"/>
    <property type="molecule type" value="Genomic_DNA"/>
</dbReference>
<sequence>MAPYQMKATSKAKFQPRARRRTLAGRIEKQEKAGAQQVKKKSLAFLRTLAFHPKKDSSENVPTDQVKQDSFKKALADRVNEEALVSNTQTPTADTACPAENEDHPFKLRDGKRTILGSWKKEDKVAQALCADMKVIHKRNVQGVISPVFHQAAEMLDNGYMWGLAMREDITEEETRGFWERFLGKLWVDSAMKWPRKLSQAQFSRFICVLAEARWSEIHVPKTHGREPGLLIRHISLFLEAAERAGFPWAGAGEISFGDDHEE</sequence>
<evidence type="ECO:0000313" key="1">
    <source>
        <dbReference type="EMBL" id="KAL2284942.1"/>
    </source>
</evidence>
<keyword evidence="2" id="KW-1185">Reference proteome</keyword>
<proteinExistence type="predicted"/>
<accession>A0ABR4ER72</accession>
<protein>
    <submittedName>
        <fullName evidence="1">Uncharacterized protein</fullName>
    </submittedName>
</protein>
<evidence type="ECO:0000313" key="2">
    <source>
        <dbReference type="Proteomes" id="UP001600888"/>
    </source>
</evidence>
<name>A0ABR4ER72_9PEZI</name>
<gene>
    <name evidence="1" type="ORF">FJTKL_08493</name>
</gene>
<reference evidence="1 2" key="1">
    <citation type="submission" date="2024-03" db="EMBL/GenBank/DDBJ databases">
        <title>A high-quality draft genome sequence of Diaporthe vaccinii, a causative agent of upright dieback and viscid rot disease in cranberry plants.</title>
        <authorList>
            <person name="Sarrasin M."/>
            <person name="Lang B.F."/>
            <person name="Burger G."/>
        </authorList>
    </citation>
    <scope>NUCLEOTIDE SEQUENCE [LARGE SCALE GENOMIC DNA]</scope>
    <source>
        <strain evidence="1 2">IS7</strain>
    </source>
</reference>
<dbReference type="Proteomes" id="UP001600888">
    <property type="component" value="Unassembled WGS sequence"/>
</dbReference>
<comment type="caution">
    <text evidence="1">The sequence shown here is derived from an EMBL/GenBank/DDBJ whole genome shotgun (WGS) entry which is preliminary data.</text>
</comment>
<organism evidence="1 2">
    <name type="scientific">Diaporthe vaccinii</name>
    <dbReference type="NCBI Taxonomy" id="105482"/>
    <lineage>
        <taxon>Eukaryota</taxon>
        <taxon>Fungi</taxon>
        <taxon>Dikarya</taxon>
        <taxon>Ascomycota</taxon>
        <taxon>Pezizomycotina</taxon>
        <taxon>Sordariomycetes</taxon>
        <taxon>Sordariomycetidae</taxon>
        <taxon>Diaporthales</taxon>
        <taxon>Diaporthaceae</taxon>
        <taxon>Diaporthe</taxon>
        <taxon>Diaporthe eres species complex</taxon>
    </lineage>
</organism>